<name>A0AAD9LJM7_BABDI</name>
<dbReference type="EMBL" id="JAHBMH010000024">
    <property type="protein sequence ID" value="KAK1938676.1"/>
    <property type="molecule type" value="Genomic_DNA"/>
</dbReference>
<proteinExistence type="predicted"/>
<reference evidence="3" key="1">
    <citation type="journal article" date="2014" name="Nucleic Acids Res.">
        <title>The evolutionary dynamics of variant antigen genes in Babesia reveal a history of genomic innovation underlying host-parasite interaction.</title>
        <authorList>
            <person name="Jackson A.P."/>
            <person name="Otto T.D."/>
            <person name="Darby A."/>
            <person name="Ramaprasad A."/>
            <person name="Xia D."/>
            <person name="Echaide I.E."/>
            <person name="Farber M."/>
            <person name="Gahlot S."/>
            <person name="Gamble J."/>
            <person name="Gupta D."/>
            <person name="Gupta Y."/>
            <person name="Jackson L."/>
            <person name="Malandrin L."/>
            <person name="Malas T.B."/>
            <person name="Moussa E."/>
            <person name="Nair M."/>
            <person name="Reid A.J."/>
            <person name="Sanders M."/>
            <person name="Sharma J."/>
            <person name="Tracey A."/>
            <person name="Quail M.A."/>
            <person name="Weir W."/>
            <person name="Wastling J.M."/>
            <person name="Hall N."/>
            <person name="Willadsen P."/>
            <person name="Lingelbach K."/>
            <person name="Shiels B."/>
            <person name="Tait A."/>
            <person name="Berriman M."/>
            <person name="Allred D.R."/>
            <person name="Pain A."/>
        </authorList>
    </citation>
    <scope>NUCLEOTIDE SEQUENCE</scope>
    <source>
        <strain evidence="3">1802A</strain>
    </source>
</reference>
<dbReference type="AlphaFoldDB" id="A0AAD9LJM7"/>
<keyword evidence="4" id="KW-1185">Reference proteome</keyword>
<dbReference type="Proteomes" id="UP001195914">
    <property type="component" value="Unassembled WGS sequence"/>
</dbReference>
<reference evidence="3" key="2">
    <citation type="submission" date="2021-05" db="EMBL/GenBank/DDBJ databases">
        <authorList>
            <person name="Pain A."/>
        </authorList>
    </citation>
    <scope>NUCLEOTIDE SEQUENCE</scope>
    <source>
        <strain evidence="3">1802A</strain>
    </source>
</reference>
<feature type="region of interest" description="Disordered" evidence="2">
    <location>
        <begin position="92"/>
        <end position="125"/>
    </location>
</feature>
<evidence type="ECO:0000313" key="4">
    <source>
        <dbReference type="Proteomes" id="UP001195914"/>
    </source>
</evidence>
<keyword evidence="1" id="KW-0175">Coiled coil</keyword>
<feature type="coiled-coil region" evidence="1">
    <location>
        <begin position="57"/>
        <end position="84"/>
    </location>
</feature>
<accession>A0AAD9LJM7</accession>
<gene>
    <name evidence="3" type="ORF">X943_003329</name>
</gene>
<evidence type="ECO:0000313" key="3">
    <source>
        <dbReference type="EMBL" id="KAK1938676.1"/>
    </source>
</evidence>
<evidence type="ECO:0000256" key="2">
    <source>
        <dbReference type="SAM" id="MobiDB-lite"/>
    </source>
</evidence>
<feature type="coiled-coil region" evidence="1">
    <location>
        <begin position="126"/>
        <end position="160"/>
    </location>
</feature>
<sequence>MWSQIRGLENRVNILQHENKELESHLLQQSIDLQRYFVLKCTSQGKDAELINQGRRITSLEEQLAQERHKVKQLRNTLEKWQQLSTKRAPCIKGSFHRSQSETDISQSSRSSRRNTAEKSTEDVLNQHLRDELANMRRYRATQEERLRKMDEMLKNEVRKVRLELACALKSKDQLFKYCCLTSTANLDETFQDIEATLLRVAEVDPSYIEACRKSI</sequence>
<evidence type="ECO:0000256" key="1">
    <source>
        <dbReference type="SAM" id="Coils"/>
    </source>
</evidence>
<organism evidence="3 4">
    <name type="scientific">Babesia divergens</name>
    <dbReference type="NCBI Taxonomy" id="32595"/>
    <lineage>
        <taxon>Eukaryota</taxon>
        <taxon>Sar</taxon>
        <taxon>Alveolata</taxon>
        <taxon>Apicomplexa</taxon>
        <taxon>Aconoidasida</taxon>
        <taxon>Piroplasmida</taxon>
        <taxon>Babesiidae</taxon>
        <taxon>Babesia</taxon>
    </lineage>
</organism>
<comment type="caution">
    <text evidence="3">The sequence shown here is derived from an EMBL/GenBank/DDBJ whole genome shotgun (WGS) entry which is preliminary data.</text>
</comment>
<protein>
    <submittedName>
        <fullName evidence="3">Uncharacterized protein</fullName>
    </submittedName>
</protein>